<accession>A0A212KK24</accession>
<evidence type="ECO:0000313" key="1">
    <source>
        <dbReference type="EMBL" id="SBW12007.1"/>
    </source>
</evidence>
<dbReference type="AlphaFoldDB" id="A0A212KK24"/>
<sequence>MTTVVLKPVGGLRVLDPATMPPEPLPKTGKPVTLDTYWRRRLAAKEVEIVSTAAEKSAQKKGA</sequence>
<reference evidence="1" key="1">
    <citation type="submission" date="2016-04" db="EMBL/GenBank/DDBJ databases">
        <authorList>
            <person name="Evans L.H."/>
            <person name="Alamgir A."/>
            <person name="Owens N."/>
            <person name="Weber N.D."/>
            <person name="Virtaneva K."/>
            <person name="Barbian K."/>
            <person name="Babar A."/>
            <person name="Rosenke K."/>
        </authorList>
    </citation>
    <scope>NUCLEOTIDE SEQUENCE</scope>
    <source>
        <strain evidence="1">86</strain>
    </source>
</reference>
<protein>
    <recommendedName>
        <fullName evidence="2">DUF2635 domain-containing protein</fullName>
    </recommendedName>
</protein>
<proteinExistence type="predicted"/>
<dbReference type="Pfam" id="PF10948">
    <property type="entry name" value="DUF2635"/>
    <property type="match status" value="1"/>
</dbReference>
<organism evidence="1">
    <name type="scientific">uncultured Alphaproteobacteria bacterium</name>
    <dbReference type="NCBI Taxonomy" id="91750"/>
    <lineage>
        <taxon>Bacteria</taxon>
        <taxon>Pseudomonadati</taxon>
        <taxon>Pseudomonadota</taxon>
        <taxon>Alphaproteobacteria</taxon>
        <taxon>environmental samples</taxon>
    </lineage>
</organism>
<name>A0A212KK24_9PROT</name>
<dbReference type="InterPro" id="IPR024400">
    <property type="entry name" value="DUF2635"/>
</dbReference>
<evidence type="ECO:0008006" key="2">
    <source>
        <dbReference type="Google" id="ProtNLM"/>
    </source>
</evidence>
<dbReference type="EMBL" id="FLUO01000002">
    <property type="protein sequence ID" value="SBW12007.1"/>
    <property type="molecule type" value="Genomic_DNA"/>
</dbReference>
<gene>
    <name evidence="1" type="ORF">KL86APRO_20397</name>
</gene>